<dbReference type="InterPro" id="IPR033900">
    <property type="entry name" value="Gram_neg_porin_domain"/>
</dbReference>
<proteinExistence type="predicted"/>
<dbReference type="Proteomes" id="UP000802098">
    <property type="component" value="Unassembled WGS sequence"/>
</dbReference>
<evidence type="ECO:0000256" key="7">
    <source>
        <dbReference type="ARBA" id="ARBA00023065"/>
    </source>
</evidence>
<dbReference type="InterPro" id="IPR023614">
    <property type="entry name" value="Porin_dom_sf"/>
</dbReference>
<keyword evidence="9" id="KW-0472">Membrane</keyword>
<evidence type="ECO:0000259" key="12">
    <source>
        <dbReference type="Pfam" id="PF13609"/>
    </source>
</evidence>
<evidence type="ECO:0000256" key="11">
    <source>
        <dbReference type="SAM" id="SignalP"/>
    </source>
</evidence>
<dbReference type="EMBL" id="JAAOCD010000001">
    <property type="protein sequence ID" value="NHK97579.1"/>
    <property type="molecule type" value="Genomic_DNA"/>
</dbReference>
<keyword evidence="6 11" id="KW-0732">Signal</keyword>
<keyword evidence="5" id="KW-0812">Transmembrane</keyword>
<keyword evidence="7" id="KW-0406">Ion transport</keyword>
<dbReference type="PANTHER" id="PTHR34501:SF9">
    <property type="entry name" value="MAJOR OUTER MEMBRANE PROTEIN P.IA"/>
    <property type="match status" value="1"/>
</dbReference>
<dbReference type="Gene3D" id="2.40.160.10">
    <property type="entry name" value="Porin"/>
    <property type="match status" value="1"/>
</dbReference>
<feature type="signal peptide" evidence="11">
    <location>
        <begin position="1"/>
        <end position="18"/>
    </location>
</feature>
<keyword evidence="14" id="KW-1185">Reference proteome</keyword>
<dbReference type="PRINTS" id="PR00182">
    <property type="entry name" value="ECOLNEIPORIN"/>
</dbReference>
<evidence type="ECO:0000313" key="14">
    <source>
        <dbReference type="Proteomes" id="UP000802098"/>
    </source>
</evidence>
<reference evidence="13 14" key="1">
    <citation type="submission" date="2020-03" db="EMBL/GenBank/DDBJ databases">
        <title>Rubrivivax benzoatilyticus JA2 (sequenced after 10 years sub-culturing).</title>
        <authorList>
            <person name="Gupta D."/>
            <person name="Chintalapati S."/>
            <person name="Chintalapati V.R."/>
        </authorList>
    </citation>
    <scope>NUCLEOTIDE SEQUENCE [LARGE SCALE GENOMIC DNA]</scope>
    <source>
        <strain evidence="13 14">JA2-Mal</strain>
    </source>
</reference>
<evidence type="ECO:0000256" key="10">
    <source>
        <dbReference type="ARBA" id="ARBA00023237"/>
    </source>
</evidence>
<dbReference type="InterPro" id="IPR050298">
    <property type="entry name" value="Gram-neg_bact_OMP"/>
</dbReference>
<protein>
    <submittedName>
        <fullName evidence="13">Porin</fullName>
    </submittedName>
</protein>
<sequence>MKRTLIALACLASTAAFAQSNVTIYGRLNTTVENQKNIDSADSKTVLNNVASRLGFKGTEDLGGGLKALFLIEHRFASDTGVAADEFWSGDAFVGLETPYGTVRAGRITSPAYYATADYVSLHNHDTGTSADAFYAAASQPKNTVAYLTPSFGGLTAEFAYSADEDVNKPFTKTWQAAVNYDAGPLHLGAGYDENDYGDKQVALRGLYELGAITLGGYYQLADSKDIGKRNSIRGAVQYTLGASEFHVNVGWADDWDDVSKSGAVQYTLGYNYNLSKRTKVYAFYTAINNDSGAAYGTEVDFGKDPRSFGVGIRHNF</sequence>
<dbReference type="Pfam" id="PF13609">
    <property type="entry name" value="Porin_4"/>
    <property type="match status" value="1"/>
</dbReference>
<dbReference type="PANTHER" id="PTHR34501">
    <property type="entry name" value="PROTEIN YDDL-RELATED"/>
    <property type="match status" value="1"/>
</dbReference>
<name>A0ABX0HUV9_9BURK</name>
<evidence type="ECO:0000313" key="13">
    <source>
        <dbReference type="EMBL" id="NHK97579.1"/>
    </source>
</evidence>
<feature type="chain" id="PRO_5046835698" evidence="11">
    <location>
        <begin position="19"/>
        <end position="317"/>
    </location>
</feature>
<evidence type="ECO:0000256" key="3">
    <source>
        <dbReference type="ARBA" id="ARBA00022448"/>
    </source>
</evidence>
<dbReference type="SUPFAM" id="SSF56935">
    <property type="entry name" value="Porins"/>
    <property type="match status" value="1"/>
</dbReference>
<comment type="subcellular location">
    <subcellularLocation>
        <location evidence="1">Cell outer membrane</location>
        <topology evidence="1">Multi-pass membrane protein</topology>
    </subcellularLocation>
</comment>
<comment type="subunit">
    <text evidence="2">Homotrimer.</text>
</comment>
<accession>A0ABX0HUV9</accession>
<keyword evidence="8" id="KW-0626">Porin</keyword>
<evidence type="ECO:0000256" key="9">
    <source>
        <dbReference type="ARBA" id="ARBA00023136"/>
    </source>
</evidence>
<organism evidence="13 14">
    <name type="scientific">Rubrivivax benzoatilyticus</name>
    <dbReference type="NCBI Taxonomy" id="316997"/>
    <lineage>
        <taxon>Bacteria</taxon>
        <taxon>Pseudomonadati</taxon>
        <taxon>Pseudomonadota</taxon>
        <taxon>Betaproteobacteria</taxon>
        <taxon>Burkholderiales</taxon>
        <taxon>Sphaerotilaceae</taxon>
        <taxon>Rubrivivax</taxon>
    </lineage>
</organism>
<dbReference type="PRINTS" id="PR00184">
    <property type="entry name" value="NEISSPPORIN"/>
</dbReference>
<evidence type="ECO:0000256" key="8">
    <source>
        <dbReference type="ARBA" id="ARBA00023114"/>
    </source>
</evidence>
<dbReference type="InterPro" id="IPR002299">
    <property type="entry name" value="Porin_Neis"/>
</dbReference>
<keyword evidence="3" id="KW-0813">Transport</keyword>
<comment type="caution">
    <text evidence="13">The sequence shown here is derived from an EMBL/GenBank/DDBJ whole genome shotgun (WGS) entry which is preliminary data.</text>
</comment>
<dbReference type="CDD" id="cd00342">
    <property type="entry name" value="gram_neg_porins"/>
    <property type="match status" value="1"/>
</dbReference>
<evidence type="ECO:0000256" key="2">
    <source>
        <dbReference type="ARBA" id="ARBA00011233"/>
    </source>
</evidence>
<feature type="domain" description="Porin" evidence="12">
    <location>
        <begin position="6"/>
        <end position="291"/>
    </location>
</feature>
<evidence type="ECO:0000256" key="4">
    <source>
        <dbReference type="ARBA" id="ARBA00022452"/>
    </source>
</evidence>
<evidence type="ECO:0000256" key="5">
    <source>
        <dbReference type="ARBA" id="ARBA00022692"/>
    </source>
</evidence>
<keyword evidence="4" id="KW-1134">Transmembrane beta strand</keyword>
<dbReference type="InterPro" id="IPR001702">
    <property type="entry name" value="Porin_Gram-ve"/>
</dbReference>
<keyword evidence="10" id="KW-0998">Cell outer membrane</keyword>
<evidence type="ECO:0000256" key="6">
    <source>
        <dbReference type="ARBA" id="ARBA00022729"/>
    </source>
</evidence>
<gene>
    <name evidence="13" type="ORF">G7087_04260</name>
</gene>
<evidence type="ECO:0000256" key="1">
    <source>
        <dbReference type="ARBA" id="ARBA00004571"/>
    </source>
</evidence>
<dbReference type="RefSeq" id="WP_009857679.1">
    <property type="nucleotide sequence ID" value="NZ_JAAOCD010000001.1"/>
</dbReference>